<name>A0A5D2HK02_GOSDA</name>
<dbReference type="EMBL" id="CM017688">
    <property type="protein sequence ID" value="TYH29950.1"/>
    <property type="molecule type" value="Genomic_DNA"/>
</dbReference>
<keyword evidence="2" id="KW-1185">Reference proteome</keyword>
<evidence type="ECO:0000313" key="2">
    <source>
        <dbReference type="Proteomes" id="UP000323506"/>
    </source>
</evidence>
<accession>A0A5D2HK02</accession>
<protein>
    <submittedName>
        <fullName evidence="1">Uncharacterized protein</fullName>
    </submittedName>
</protein>
<gene>
    <name evidence="1" type="ORF">ES288_A01G054700v1</name>
</gene>
<proteinExistence type="predicted"/>
<organism evidence="1 2">
    <name type="scientific">Gossypium darwinii</name>
    <name type="common">Darwin's cotton</name>
    <name type="synonym">Gossypium barbadense var. darwinii</name>
    <dbReference type="NCBI Taxonomy" id="34276"/>
    <lineage>
        <taxon>Eukaryota</taxon>
        <taxon>Viridiplantae</taxon>
        <taxon>Streptophyta</taxon>
        <taxon>Embryophyta</taxon>
        <taxon>Tracheophyta</taxon>
        <taxon>Spermatophyta</taxon>
        <taxon>Magnoliopsida</taxon>
        <taxon>eudicotyledons</taxon>
        <taxon>Gunneridae</taxon>
        <taxon>Pentapetalae</taxon>
        <taxon>rosids</taxon>
        <taxon>malvids</taxon>
        <taxon>Malvales</taxon>
        <taxon>Malvaceae</taxon>
        <taxon>Malvoideae</taxon>
        <taxon>Gossypium</taxon>
    </lineage>
</organism>
<dbReference type="Proteomes" id="UP000323506">
    <property type="component" value="Chromosome A01"/>
</dbReference>
<dbReference type="EMBL" id="CM017688">
    <property type="protein sequence ID" value="TYH29949.1"/>
    <property type="molecule type" value="Genomic_DNA"/>
</dbReference>
<dbReference type="AlphaFoldDB" id="A0A5D2HK02"/>
<sequence length="57" mass="6544">MYTHDIGFAKVQVDCMENIYKHDIWFYGGSIGLYGDTCAYLYDNPTWVLSSIRLCGV</sequence>
<evidence type="ECO:0000313" key="1">
    <source>
        <dbReference type="EMBL" id="TYH29949.1"/>
    </source>
</evidence>
<reference evidence="1 2" key="1">
    <citation type="submission" date="2019-06" db="EMBL/GenBank/DDBJ databases">
        <title>WGS assembly of Gossypium darwinii.</title>
        <authorList>
            <person name="Chen Z.J."/>
            <person name="Sreedasyam A."/>
            <person name="Ando A."/>
            <person name="Song Q."/>
            <person name="De L."/>
            <person name="Hulse-Kemp A."/>
            <person name="Ding M."/>
            <person name="Ye W."/>
            <person name="Kirkbride R."/>
            <person name="Jenkins J."/>
            <person name="Plott C."/>
            <person name="Lovell J."/>
            <person name="Lin Y.-M."/>
            <person name="Vaughn R."/>
            <person name="Liu B."/>
            <person name="Li W."/>
            <person name="Simpson S."/>
            <person name="Scheffler B."/>
            <person name="Saski C."/>
            <person name="Grover C."/>
            <person name="Hu G."/>
            <person name="Conover J."/>
            <person name="Carlson J."/>
            <person name="Shu S."/>
            <person name="Boston L."/>
            <person name="Williams M."/>
            <person name="Peterson D."/>
            <person name="Mcgee K."/>
            <person name="Jones D."/>
            <person name="Wendel J."/>
            <person name="Stelly D."/>
            <person name="Grimwood J."/>
            <person name="Schmutz J."/>
        </authorList>
    </citation>
    <scope>NUCLEOTIDE SEQUENCE [LARGE SCALE GENOMIC DNA]</scope>
    <source>
        <strain evidence="1">1808015.09</strain>
    </source>
</reference>